<evidence type="ECO:0000259" key="5">
    <source>
        <dbReference type="PROSITE" id="PS50878"/>
    </source>
</evidence>
<evidence type="ECO:0000313" key="6">
    <source>
        <dbReference type="EMBL" id="OLP84353.1"/>
    </source>
</evidence>
<keyword evidence="1" id="KW-0863">Zinc-finger</keyword>
<comment type="caution">
    <text evidence="6">The sequence shown here is derived from an EMBL/GenBank/DDBJ whole genome shotgun (WGS) entry which is preliminary data.</text>
</comment>
<dbReference type="GO" id="GO:0008270">
    <property type="term" value="F:zinc ion binding"/>
    <property type="evidence" value="ECO:0007669"/>
    <property type="project" value="UniProtKB-KW"/>
</dbReference>
<feature type="domain" description="C2H2-type" evidence="4">
    <location>
        <begin position="1236"/>
        <end position="1264"/>
    </location>
</feature>
<reference evidence="6 7" key="1">
    <citation type="submission" date="2016-02" db="EMBL/GenBank/DDBJ databases">
        <title>Genome analysis of coral dinoflagellate symbionts highlights evolutionary adaptations to a symbiotic lifestyle.</title>
        <authorList>
            <person name="Aranda M."/>
            <person name="Li Y."/>
            <person name="Liew Y.J."/>
            <person name="Baumgarten S."/>
            <person name="Simakov O."/>
            <person name="Wilson M."/>
            <person name="Piel J."/>
            <person name="Ashoor H."/>
            <person name="Bougouffa S."/>
            <person name="Bajic V.B."/>
            <person name="Ryu T."/>
            <person name="Ravasi T."/>
            <person name="Bayer T."/>
            <person name="Micklem G."/>
            <person name="Kim H."/>
            <person name="Bhak J."/>
            <person name="Lajeunesse T.C."/>
            <person name="Voolstra C.R."/>
        </authorList>
    </citation>
    <scope>NUCLEOTIDE SEQUENCE [LARGE SCALE GENOMIC DNA]</scope>
    <source>
        <strain evidence="6 7">CCMP2467</strain>
    </source>
</reference>
<feature type="coiled-coil region" evidence="2">
    <location>
        <begin position="1760"/>
        <end position="1801"/>
    </location>
</feature>
<feature type="region of interest" description="Disordered" evidence="3">
    <location>
        <begin position="1278"/>
        <end position="1324"/>
    </location>
</feature>
<dbReference type="Pfam" id="PF00078">
    <property type="entry name" value="RVT_1"/>
    <property type="match status" value="1"/>
</dbReference>
<organism evidence="6 7">
    <name type="scientific">Symbiodinium microadriaticum</name>
    <name type="common">Dinoflagellate</name>
    <name type="synonym">Zooxanthella microadriatica</name>
    <dbReference type="NCBI Taxonomy" id="2951"/>
    <lineage>
        <taxon>Eukaryota</taxon>
        <taxon>Sar</taxon>
        <taxon>Alveolata</taxon>
        <taxon>Dinophyceae</taxon>
        <taxon>Suessiales</taxon>
        <taxon>Symbiodiniaceae</taxon>
        <taxon>Symbiodinium</taxon>
    </lineage>
</organism>
<feature type="region of interest" description="Disordered" evidence="3">
    <location>
        <begin position="177"/>
        <end position="204"/>
    </location>
</feature>
<gene>
    <name evidence="6" type="primary">Pol</name>
    <name evidence="6" type="ORF">AK812_SmicGene34772</name>
</gene>
<feature type="compositionally biased region" description="Basic and acidic residues" evidence="3">
    <location>
        <begin position="1729"/>
        <end position="1738"/>
    </location>
</feature>
<keyword evidence="7" id="KW-1185">Reference proteome</keyword>
<dbReference type="Proteomes" id="UP000186817">
    <property type="component" value="Unassembled WGS sequence"/>
</dbReference>
<dbReference type="OrthoDB" id="443213at2759"/>
<name>A0A1Q9CN50_SYMMI</name>
<accession>A0A1Q9CN50</accession>
<feature type="region of interest" description="Disordered" evidence="3">
    <location>
        <begin position="1719"/>
        <end position="1746"/>
    </location>
</feature>
<evidence type="ECO:0000313" key="7">
    <source>
        <dbReference type="Proteomes" id="UP000186817"/>
    </source>
</evidence>
<keyword evidence="1" id="KW-0862">Zinc</keyword>
<dbReference type="PROSITE" id="PS50878">
    <property type="entry name" value="RT_POL"/>
    <property type="match status" value="1"/>
</dbReference>
<dbReference type="PROSITE" id="PS00028">
    <property type="entry name" value="ZINC_FINGER_C2H2_1"/>
    <property type="match status" value="1"/>
</dbReference>
<evidence type="ECO:0000259" key="4">
    <source>
        <dbReference type="PROSITE" id="PS50157"/>
    </source>
</evidence>
<evidence type="ECO:0000256" key="1">
    <source>
        <dbReference type="PROSITE-ProRule" id="PRU00042"/>
    </source>
</evidence>
<dbReference type="SMART" id="SM00355">
    <property type="entry name" value="ZnF_C2H2"/>
    <property type="match status" value="1"/>
</dbReference>
<dbReference type="PANTHER" id="PTHR19446">
    <property type="entry name" value="REVERSE TRANSCRIPTASES"/>
    <property type="match status" value="1"/>
</dbReference>
<dbReference type="EMBL" id="LSRX01001047">
    <property type="protein sequence ID" value="OLP84353.1"/>
    <property type="molecule type" value="Genomic_DNA"/>
</dbReference>
<keyword evidence="1" id="KW-0479">Metal-binding</keyword>
<dbReference type="PROSITE" id="PS50157">
    <property type="entry name" value="ZINC_FINGER_C2H2_2"/>
    <property type="match status" value="1"/>
</dbReference>
<dbReference type="InterPro" id="IPR000477">
    <property type="entry name" value="RT_dom"/>
</dbReference>
<protein>
    <submittedName>
        <fullName evidence="6">LINE-1 retrotransposable element ORF2 protein</fullName>
    </submittedName>
</protein>
<feature type="domain" description="Reverse transcriptase" evidence="5">
    <location>
        <begin position="753"/>
        <end position="1063"/>
    </location>
</feature>
<evidence type="ECO:0000256" key="3">
    <source>
        <dbReference type="SAM" id="MobiDB-lite"/>
    </source>
</evidence>
<feature type="compositionally biased region" description="Polar residues" evidence="3">
    <location>
        <begin position="1278"/>
        <end position="1294"/>
    </location>
</feature>
<sequence length="1826" mass="205177">MDLRDVSLEHYSNKIPKSFWEPDPLRRFVRGVVEHLLFFALWSRQSHRLQMVFRRRCDRRWQAASAFIIVLEGWHLLLRAKDRLELLREISGFDLESGSSMFTALCIQQDPSLDTMVFHAAHTTAAIMLQHASLLSQLDIYAMLQAQGIQAVWVSRWAFRNYMVERLAGDSSSEHEYVNMMNDSDPEAAPGEEARAGDAGTARPHATRVIYDRLGQVVREPTGPPPIVLEAGDDEAAEEAEDGESSEHADDEIADEHYENHEDSVEDPLQHGMTPEDRHVSLAMAQAICEVLRRNGNSRTTFHVLCLPPTSWRTTEGFILQARPLTTSAMRHPCTLRCSDGPTFAPPRFVTTSNQDTSEMTDAEMAEEAELMALRAELEEETDTGLHRSFEIPAYLQVIWSEMTKQTINLTYHNRDYEYVATPVEGKVLQYRVIHSAGDDKAGLMCMIRTGLIPDSHIRHQALLPGRLLHLRLMLPTPIDIMNTYQFAWNLHKAAQAGMEALGPMAAKHSSQTWNCGPPEDQENFQELLRSHRCSVLNSWSASGWKARTFIPPGPDDRKQGTQIDFLIARGVMDTALSRKAAPFDAPFVPTTGCRHKPLQAMFGVPRIRYHPGPPKHSLYQVRAYLKNPKQAMAMLEQIAADLEQAEVMDDVDQILLRGCELNCDDWAMLQLRLTKVEFDQICSYFKKLFQGPESKPCSLPEKVQFTEAEVCRALGKLAAGKAMPSSSAPAAIWKLASHQVTPLLCKQFSEVLVAGATGLPAHWSTSELVLLPKPGKALTSPSQLRPINLLPLQAKVLGAMLAERLQEYAQCFLWEVPQYAYLQGRSLGQALERVAGQCAAIRSKLQAQTCNPHAKKDGHRVTQVGGGCFLSLDISKAYDHVDWGDLAQALAAAQVPPPLISLIMMIHREARIKLQHCGHECTIAMGRGLRQGCSLAPILWSIYSGWVLKKLHRQGLVDIPKCNTSYADDLFFGWQLSSGQEMAVIYRAIRHILESLDKQGLQLSLDKTVIVLGLKGPGAAACIKRYVVERAGMQGQFMKFQIGGEAAYVKIVKQHLYLGAQISFHKYEQATTKYRMGLAKGAYTRLAPVLKCRTIPLKLRLHLWQGTILPTLLHGLDSMGLPPTEAAQLMTIFYKQARVIAKSFSMYTHETNLQFAQRLKLASPILRMIKAIDSRAMTGSDLSLNLRAGDVQLQWRHFVRGQLCEAQDALGTSAGPKPQQSCSLLKVQDIIHEVFHCSECGMAYGTQAALRRHVFSQHMEEEALVENPDILSLASHGSAQTASLQDTSQTDQANNEHKSKYHKGGPKGVQGKGRGHKGQPRVPFGSYWQAPARTPGANPQTPWKTPENYPWREGELMDMDPAQLRAAVSMLTTIVIRHEHQHAIARQDTSYVLFVRTDAPDSLAKSTYTLAQQWHDMKAKEPEKLRHPMRVILFQHVIKVTMEKFEMMVASPSSRSTAVSLDWMSKDEQMVHGLKWDQEAHKHVQDEQIKPLRIQEIREALQEILTACVEPLVVARFHATRKLAQEYTSKNLTMMLEIGLRTESANLVWRRLNQLEKSGVWVAAGVYLRREGMQRSALAQRLVAVTGSWGMLRFMEGIASCKEIVQHDGAEFILFFLNKLPFTADRTTAMWQARTQAEDTFRGEFLERRDMLSIAMPGDTPVRSTRSPDARQDSFPLLTDEARDWLEENADRLSDQTQKCLMMHQQLQQLLVQQGSLPKRMDAPSARAAREAEEKSPGKLSPNALEGAPLDLKAELCSHSVAGQRRDELRSEIVAAEQELLAAEEEFRIEEARNDKFEQAVEAGSEAEMCRLQEKAAWLEECRCR</sequence>
<keyword evidence="2" id="KW-0175">Coiled coil</keyword>
<evidence type="ECO:0000256" key="2">
    <source>
        <dbReference type="SAM" id="Coils"/>
    </source>
</evidence>
<proteinExistence type="predicted"/>
<dbReference type="InterPro" id="IPR013087">
    <property type="entry name" value="Znf_C2H2_type"/>
</dbReference>